<protein>
    <submittedName>
        <fullName evidence="1">Uncharacterized protein</fullName>
    </submittedName>
</protein>
<evidence type="ECO:0000313" key="2">
    <source>
        <dbReference type="Proteomes" id="UP000007722"/>
    </source>
</evidence>
<dbReference type="EMBL" id="CP002057">
    <property type="protein sequence ID" value="ADI36159.1"/>
    <property type="molecule type" value="Genomic_DNA"/>
</dbReference>
<dbReference type="InParanoid" id="D7DSP9"/>
<dbReference type="OrthoDB" id="374879at2157"/>
<dbReference type="Proteomes" id="UP000007722">
    <property type="component" value="Chromosome"/>
</dbReference>
<accession>D7DSP9</accession>
<gene>
    <name evidence="1" type="ordered locus">Mvol_0499</name>
</gene>
<dbReference type="STRING" id="456320.Mvol_0499"/>
<keyword evidence="2" id="KW-1185">Reference proteome</keyword>
<reference evidence="1 2" key="1">
    <citation type="submission" date="2010-05" db="EMBL/GenBank/DDBJ databases">
        <title>Complete sequence of Methanococcus voltae A3.</title>
        <authorList>
            <consortium name="US DOE Joint Genome Institute"/>
            <person name="Lucas S."/>
            <person name="Copeland A."/>
            <person name="Lapidus A."/>
            <person name="Cheng J.-F."/>
            <person name="Bruce D."/>
            <person name="Goodwin L."/>
            <person name="Pitluck S."/>
            <person name="Lowry S."/>
            <person name="Clum A."/>
            <person name="Land M."/>
            <person name="Hauser L."/>
            <person name="Kyrpides N."/>
            <person name="Mikhailova N."/>
            <person name="Whitman W.B."/>
            <person name="Woyke T."/>
        </authorList>
    </citation>
    <scope>NUCLEOTIDE SEQUENCE [LARGE SCALE GENOMIC DNA]</scope>
    <source>
        <strain evidence="2">ATCC BAA-1334 / A3</strain>
    </source>
</reference>
<sequence>MADLDMVANNTIFLILQYSRGNDIELNIKALELAITSLLYIVQEKKKRLKTEYSEYYMRLMNTSDELYQLHNKIDKINLSTNFDLYHRYRSGQEVLGTEDYKLYKSKINKLNKINNRLYYLLLNIADEVAFEKQSFLDEH</sequence>
<dbReference type="KEGG" id="mvo:Mvol_0499"/>
<organism evidence="1 2">
    <name type="scientific">Methanococcus voltae (strain ATCC BAA-1334 / A3)</name>
    <dbReference type="NCBI Taxonomy" id="456320"/>
    <lineage>
        <taxon>Archaea</taxon>
        <taxon>Methanobacteriati</taxon>
        <taxon>Methanobacteriota</taxon>
        <taxon>Methanomada group</taxon>
        <taxon>Methanococci</taxon>
        <taxon>Methanococcales</taxon>
        <taxon>Methanococcaceae</taxon>
        <taxon>Methanococcus</taxon>
    </lineage>
</organism>
<dbReference type="HOGENOM" id="CLU_1830630_0_0_2"/>
<dbReference type="AlphaFoldDB" id="D7DSP9"/>
<proteinExistence type="predicted"/>
<evidence type="ECO:0000313" key="1">
    <source>
        <dbReference type="EMBL" id="ADI36159.1"/>
    </source>
</evidence>
<name>D7DSP9_METV3</name>